<sequence>MSKVSTFYEKVRTKNDEIGEKCIVVEGPTSGTLWLTLKRLGRFAVWGKVYKELTQLTADIDGLTEPVITATGEALVNTKKSIEVVRTQSFDGCADVDPNLLPANVKIYLRNTLGWLAQAKLHTTKFTDNLLAKEEGRL</sequence>
<dbReference type="EMBL" id="SJOL01009539">
    <property type="protein sequence ID" value="TGZ57014.1"/>
    <property type="molecule type" value="Genomic_DNA"/>
</dbReference>
<reference evidence="1 2" key="1">
    <citation type="journal article" date="2019" name="BMC Genomics">
        <title>New insights from Opisthorchis felineus genome: update on genomics of the epidemiologically important liver flukes.</title>
        <authorList>
            <person name="Ershov N.I."/>
            <person name="Mordvinov V.A."/>
            <person name="Prokhortchouk E.B."/>
            <person name="Pakharukova M.Y."/>
            <person name="Gunbin K.V."/>
            <person name="Ustyantsev K."/>
            <person name="Genaev M.A."/>
            <person name="Blinov A.G."/>
            <person name="Mazur A."/>
            <person name="Boulygina E."/>
            <person name="Tsygankova S."/>
            <person name="Khrameeva E."/>
            <person name="Chekanov N."/>
            <person name="Fan G."/>
            <person name="Xiao A."/>
            <person name="Zhang H."/>
            <person name="Xu X."/>
            <person name="Yang H."/>
            <person name="Solovyev V."/>
            <person name="Lee S.M."/>
            <person name="Liu X."/>
            <person name="Afonnikov D.A."/>
            <person name="Skryabin K.G."/>
        </authorList>
    </citation>
    <scope>NUCLEOTIDE SEQUENCE [LARGE SCALE GENOMIC DNA]</scope>
    <source>
        <strain evidence="1">AK-0245</strain>
        <tissue evidence="1">Whole organism</tissue>
    </source>
</reference>
<dbReference type="OrthoDB" id="10376374at2759"/>
<dbReference type="AlphaFoldDB" id="A0A4V3SCK2"/>
<keyword evidence="2" id="KW-1185">Reference proteome</keyword>
<dbReference type="Proteomes" id="UP000308267">
    <property type="component" value="Unassembled WGS sequence"/>
</dbReference>
<comment type="caution">
    <text evidence="1">The sequence shown here is derived from an EMBL/GenBank/DDBJ whole genome shotgun (WGS) entry which is preliminary data.</text>
</comment>
<name>A0A4V3SCK2_OPIFE</name>
<gene>
    <name evidence="1" type="ORF">CRM22_010040</name>
</gene>
<accession>A0A4V3SCK2</accession>
<evidence type="ECO:0000313" key="1">
    <source>
        <dbReference type="EMBL" id="TGZ57014.1"/>
    </source>
</evidence>
<proteinExistence type="predicted"/>
<protein>
    <submittedName>
        <fullName evidence="1">Uncharacterized protein</fullName>
    </submittedName>
</protein>
<evidence type="ECO:0000313" key="2">
    <source>
        <dbReference type="Proteomes" id="UP000308267"/>
    </source>
</evidence>
<organism evidence="1 2">
    <name type="scientific">Opisthorchis felineus</name>
    <dbReference type="NCBI Taxonomy" id="147828"/>
    <lineage>
        <taxon>Eukaryota</taxon>
        <taxon>Metazoa</taxon>
        <taxon>Spiralia</taxon>
        <taxon>Lophotrochozoa</taxon>
        <taxon>Platyhelminthes</taxon>
        <taxon>Trematoda</taxon>
        <taxon>Digenea</taxon>
        <taxon>Opisthorchiida</taxon>
        <taxon>Opisthorchiata</taxon>
        <taxon>Opisthorchiidae</taxon>
        <taxon>Opisthorchis</taxon>
    </lineage>
</organism>